<reference evidence="2 3" key="1">
    <citation type="submission" date="2019-08" db="EMBL/GenBank/DDBJ databases">
        <title>Hyperibacter terrae gen. nov., sp. nov. and Hyperibacter viscosus sp. nov., two new members in the family Rhodospirillaceae isolated from the rhizosphere of Hypericum perforatum.</title>
        <authorList>
            <person name="Noviana Z."/>
        </authorList>
    </citation>
    <scope>NUCLEOTIDE SEQUENCE [LARGE SCALE GENOMIC DNA]</scope>
    <source>
        <strain evidence="2 3">R5913</strain>
    </source>
</reference>
<name>A0A5J6MRP5_9PROT</name>
<dbReference type="OrthoDB" id="8486952at2"/>
<organism evidence="2 3">
    <name type="scientific">Hypericibacter terrae</name>
    <dbReference type="NCBI Taxonomy" id="2602015"/>
    <lineage>
        <taxon>Bacteria</taxon>
        <taxon>Pseudomonadati</taxon>
        <taxon>Pseudomonadota</taxon>
        <taxon>Alphaproteobacteria</taxon>
        <taxon>Rhodospirillales</taxon>
        <taxon>Dongiaceae</taxon>
        <taxon>Hypericibacter</taxon>
    </lineage>
</organism>
<feature type="signal peptide" evidence="1">
    <location>
        <begin position="1"/>
        <end position="22"/>
    </location>
</feature>
<evidence type="ECO:0000256" key="1">
    <source>
        <dbReference type="SAM" id="SignalP"/>
    </source>
</evidence>
<keyword evidence="1" id="KW-0732">Signal</keyword>
<gene>
    <name evidence="2" type="ORF">FRZ44_28360</name>
</gene>
<sequence length="319" mass="31864">MKKVLLAGVAGCALFIVNSASADVNVLANINKTKDITVTETVTITKTVDLIAVVGSVPGKAAESTGIINQANYGNLDCGNCAEKNDTISNSIGGGTGGANNGIVNVNQASGNMNNQGNAVSVAWDFDTSPGPTPLPPAVPPPSPQAVGDSSFANSQAHVDQKNGAYNVPIESGETIIGIGLDPNTVDAVNLLFRDAVITNSINGNTGLVNVNQAVGNNGNQANNVSLAVSLLTSGTQGGGVALSEADLGQLNTGNHNWESDANGVADSGEVIGIHKSATIDGSVNDNVGIVGVNQSAGNMSNQANNVSAAFVVVGASSF</sequence>
<accession>A0A5J6MRP5</accession>
<evidence type="ECO:0000313" key="2">
    <source>
        <dbReference type="EMBL" id="QEX17536.1"/>
    </source>
</evidence>
<proteinExistence type="predicted"/>
<feature type="chain" id="PRO_5023804507" evidence="1">
    <location>
        <begin position="23"/>
        <end position="319"/>
    </location>
</feature>
<evidence type="ECO:0000313" key="3">
    <source>
        <dbReference type="Proteomes" id="UP000326202"/>
    </source>
</evidence>
<dbReference type="RefSeq" id="WP_151177789.1">
    <property type="nucleotide sequence ID" value="NZ_CP042906.1"/>
</dbReference>
<dbReference type="Proteomes" id="UP000326202">
    <property type="component" value="Chromosome"/>
</dbReference>
<protein>
    <submittedName>
        <fullName evidence="2">Uncharacterized protein</fullName>
    </submittedName>
</protein>
<dbReference type="KEGG" id="htq:FRZ44_28360"/>
<dbReference type="AlphaFoldDB" id="A0A5J6MRP5"/>
<dbReference type="EMBL" id="CP042906">
    <property type="protein sequence ID" value="QEX17536.1"/>
    <property type="molecule type" value="Genomic_DNA"/>
</dbReference>
<keyword evidence="3" id="KW-1185">Reference proteome</keyword>